<evidence type="ECO:0000256" key="9">
    <source>
        <dbReference type="ARBA" id="ARBA00023235"/>
    </source>
</evidence>
<dbReference type="InterPro" id="IPR002815">
    <property type="entry name" value="Spo11/TopoVI_A"/>
</dbReference>
<feature type="region of interest" description="Disordered" evidence="10">
    <location>
        <begin position="1"/>
        <end position="35"/>
    </location>
</feature>
<organism evidence="13 14">
    <name type="scientific">Cryptococcus amylolentus CBS 6273</name>
    <dbReference type="NCBI Taxonomy" id="1296118"/>
    <lineage>
        <taxon>Eukaryota</taxon>
        <taxon>Fungi</taxon>
        <taxon>Dikarya</taxon>
        <taxon>Basidiomycota</taxon>
        <taxon>Agaricomycotina</taxon>
        <taxon>Tremellomycetes</taxon>
        <taxon>Tremellales</taxon>
        <taxon>Cryptococcaceae</taxon>
        <taxon>Cryptococcus</taxon>
    </lineage>
</organism>
<evidence type="ECO:0000256" key="4">
    <source>
        <dbReference type="ARBA" id="ARBA00012895"/>
    </source>
</evidence>
<comment type="cofactor">
    <cofactor evidence="2">
        <name>Mg(2+)</name>
        <dbReference type="ChEBI" id="CHEBI:18420"/>
    </cofactor>
</comment>
<accession>A0A1E3K889</accession>
<evidence type="ECO:0000259" key="12">
    <source>
        <dbReference type="Pfam" id="PF21180"/>
    </source>
</evidence>
<feature type="domain" description="Topoisomerase 6 subunit A/Spo11 TOPRIM" evidence="12">
    <location>
        <begin position="326"/>
        <end position="451"/>
    </location>
</feature>
<dbReference type="PANTHER" id="PTHR10848">
    <property type="entry name" value="MEIOTIC RECOMBINATION PROTEIN SPO11"/>
    <property type="match status" value="1"/>
</dbReference>
<name>A0A1E3K889_9TREE</name>
<dbReference type="PRINTS" id="PR01550">
    <property type="entry name" value="TOP6AFAMILY"/>
</dbReference>
<evidence type="ECO:0000259" key="11">
    <source>
        <dbReference type="Pfam" id="PF04406"/>
    </source>
</evidence>
<evidence type="ECO:0000256" key="10">
    <source>
        <dbReference type="SAM" id="MobiDB-lite"/>
    </source>
</evidence>
<dbReference type="AlphaFoldDB" id="A0A1E3K889"/>
<dbReference type="GO" id="GO:0003918">
    <property type="term" value="F:DNA topoisomerase type II (double strand cut, ATP-hydrolyzing) activity"/>
    <property type="evidence" value="ECO:0007669"/>
    <property type="project" value="UniProtKB-EC"/>
</dbReference>
<evidence type="ECO:0000256" key="1">
    <source>
        <dbReference type="ARBA" id="ARBA00000185"/>
    </source>
</evidence>
<dbReference type="GO" id="GO:0007131">
    <property type="term" value="P:reciprocal meiotic recombination"/>
    <property type="evidence" value="ECO:0007669"/>
    <property type="project" value="TreeGrafter"/>
</dbReference>
<evidence type="ECO:0000313" key="13">
    <source>
        <dbReference type="EMBL" id="ODO09360.1"/>
    </source>
</evidence>
<keyword evidence="9" id="KW-0413">Isomerase</keyword>
<keyword evidence="6" id="KW-0460">Magnesium</keyword>
<reference evidence="13 14" key="1">
    <citation type="submission" date="2016-06" db="EMBL/GenBank/DDBJ databases">
        <title>Evolution of pathogenesis and genome organization in the Tremellales.</title>
        <authorList>
            <person name="Cuomo C."/>
            <person name="Litvintseva A."/>
            <person name="Heitman J."/>
            <person name="Chen Y."/>
            <person name="Sun S."/>
            <person name="Springer D."/>
            <person name="Dromer F."/>
            <person name="Young S."/>
            <person name="Zeng Q."/>
            <person name="Chapman S."/>
            <person name="Gujja S."/>
            <person name="Saif S."/>
            <person name="Birren B."/>
        </authorList>
    </citation>
    <scope>NUCLEOTIDE SEQUENCE [LARGE SCALE GENOMIC DNA]</scope>
    <source>
        <strain evidence="13 14">CBS 6273</strain>
    </source>
</reference>
<comment type="catalytic activity">
    <reaction evidence="1">
        <text>ATP-dependent breakage, passage and rejoining of double-stranded DNA.</text>
        <dbReference type="EC" id="5.6.2.2"/>
    </reaction>
</comment>
<dbReference type="InterPro" id="IPR036078">
    <property type="entry name" value="Spo11/TopoVI_A_sf"/>
</dbReference>
<dbReference type="Proteomes" id="UP000095149">
    <property type="component" value="Unassembled WGS sequence"/>
</dbReference>
<dbReference type="Gene3D" id="3.40.1360.10">
    <property type="match status" value="1"/>
</dbReference>
<dbReference type="InterPro" id="IPR034136">
    <property type="entry name" value="TOPRIM_Topo6A/Spo11"/>
</dbReference>
<dbReference type="GO" id="GO:0000706">
    <property type="term" value="P:meiotic DNA double-strand break processing"/>
    <property type="evidence" value="ECO:0007669"/>
    <property type="project" value="TreeGrafter"/>
</dbReference>
<dbReference type="GO" id="GO:0046872">
    <property type="term" value="F:metal ion binding"/>
    <property type="evidence" value="ECO:0007669"/>
    <property type="project" value="UniProtKB-KW"/>
</dbReference>
<proteinExistence type="inferred from homology"/>
<dbReference type="EMBL" id="MEKH01000004">
    <property type="protein sequence ID" value="ODO09360.1"/>
    <property type="molecule type" value="Genomic_DNA"/>
</dbReference>
<dbReference type="EC" id="5.6.2.2" evidence="4"/>
<dbReference type="PANTHER" id="PTHR10848:SF0">
    <property type="entry name" value="MEIOTIC RECOMBINATION PROTEIN SPO11"/>
    <property type="match status" value="1"/>
</dbReference>
<dbReference type="GO" id="GO:0005524">
    <property type="term" value="F:ATP binding"/>
    <property type="evidence" value="ECO:0007669"/>
    <property type="project" value="InterPro"/>
</dbReference>
<keyword evidence="8" id="KW-0238">DNA-binding</keyword>
<dbReference type="InterPro" id="IPR013049">
    <property type="entry name" value="Spo11/TopoVI_A_N"/>
</dbReference>
<comment type="similarity">
    <text evidence="3">Belongs to the TOP6A family.</text>
</comment>
<gene>
    <name evidence="13" type="ORF">I350_02960</name>
</gene>
<dbReference type="SUPFAM" id="SSF56726">
    <property type="entry name" value="DNA topoisomerase IV, alpha subunit"/>
    <property type="match status" value="1"/>
</dbReference>
<dbReference type="Pfam" id="PF21180">
    <property type="entry name" value="TOP6A-Spo11_Toprim"/>
    <property type="match status" value="1"/>
</dbReference>
<sequence>MSTSLPLPRIWDHMPNPFNSPPSSPLSDPEDDDQDSISKMKLLDLNDRSMHHPFEGDIMAATRGNGLSEEEEAFFASRMASETARSDDGPMGLLDWLDIEAGPKAEDEVVTGGWGVKEILGDAETDAANRVQAREFLKETASNFFVQLPYRLRLRHTKDFDQTMAVPPPHQVPIVPAQNVRLPLIDSSSGFSVDLIFRWDHGLPPSQQILPEDICRALRVMKDLYQMITQGHYQSMRSIWYTSRRLFGTKEATYELIESVIATSGLRRRDFFTGSESKGSIVSSADLSFVTRRGERLRVSTFQKTSILEAENIASIQGGEKRPQWILLAESRALLDTLIRNGLFEREGLGYGIVLTGSGRLDGAAKRMLRILSDFFNIEKVCALGDADVGGVEIINTVAFGSMTGMYSPEQRGLAMADKLVWIGLRPSHWGRFNFKGSSWQALTPKDKTKAGFQSLAATS</sequence>
<keyword evidence="5" id="KW-0479">Metal-binding</keyword>
<dbReference type="OrthoDB" id="10505847at2759"/>
<evidence type="ECO:0000256" key="8">
    <source>
        <dbReference type="ARBA" id="ARBA00023125"/>
    </source>
</evidence>
<dbReference type="GO" id="GO:0000228">
    <property type="term" value="C:nuclear chromosome"/>
    <property type="evidence" value="ECO:0007669"/>
    <property type="project" value="TreeGrafter"/>
</dbReference>
<feature type="domain" description="Spo11/DNA topoisomerase VI subunit A N-terminal" evidence="11">
    <location>
        <begin position="214"/>
        <end position="271"/>
    </location>
</feature>
<dbReference type="GO" id="GO:0042138">
    <property type="term" value="P:meiotic DNA double-strand break formation"/>
    <property type="evidence" value="ECO:0007669"/>
    <property type="project" value="TreeGrafter"/>
</dbReference>
<keyword evidence="7" id="KW-0799">Topoisomerase</keyword>
<dbReference type="GO" id="GO:0003677">
    <property type="term" value="F:DNA binding"/>
    <property type="evidence" value="ECO:0007669"/>
    <property type="project" value="UniProtKB-KW"/>
</dbReference>
<evidence type="ECO:0000256" key="3">
    <source>
        <dbReference type="ARBA" id="ARBA00006559"/>
    </source>
</evidence>
<protein>
    <recommendedName>
        <fullName evidence="4">DNA topoisomerase (ATP-hydrolyzing)</fullName>
        <ecNumber evidence="4">5.6.2.2</ecNumber>
    </recommendedName>
</protein>
<evidence type="ECO:0000256" key="6">
    <source>
        <dbReference type="ARBA" id="ARBA00022842"/>
    </source>
</evidence>
<evidence type="ECO:0000256" key="5">
    <source>
        <dbReference type="ARBA" id="ARBA00022723"/>
    </source>
</evidence>
<dbReference type="Pfam" id="PF04406">
    <property type="entry name" value="TP6A_N"/>
    <property type="match status" value="1"/>
</dbReference>
<evidence type="ECO:0000313" key="14">
    <source>
        <dbReference type="Proteomes" id="UP000095149"/>
    </source>
</evidence>
<evidence type="ECO:0000256" key="7">
    <source>
        <dbReference type="ARBA" id="ARBA00023029"/>
    </source>
</evidence>
<evidence type="ECO:0000256" key="2">
    <source>
        <dbReference type="ARBA" id="ARBA00001946"/>
    </source>
</evidence>
<comment type="caution">
    <text evidence="13">The sequence shown here is derived from an EMBL/GenBank/DDBJ whole genome shotgun (WGS) entry which is preliminary data.</text>
</comment>